<dbReference type="EMBL" id="BAAALF010000472">
    <property type="protein sequence ID" value="GAA1072344.1"/>
    <property type="molecule type" value="Genomic_DNA"/>
</dbReference>
<dbReference type="SUPFAM" id="SSF46894">
    <property type="entry name" value="C-terminal effector domain of the bipartite response regulators"/>
    <property type="match status" value="1"/>
</dbReference>
<dbReference type="Pfam" id="PF00196">
    <property type="entry name" value="GerE"/>
    <property type="match status" value="1"/>
</dbReference>
<evidence type="ECO:0000313" key="3">
    <source>
        <dbReference type="Proteomes" id="UP001500037"/>
    </source>
</evidence>
<feature type="domain" description="HTH luxR-type" evidence="1">
    <location>
        <begin position="257"/>
        <end position="322"/>
    </location>
</feature>
<dbReference type="PROSITE" id="PS50043">
    <property type="entry name" value="HTH_LUXR_2"/>
    <property type="match status" value="1"/>
</dbReference>
<organism evidence="2 3">
    <name type="scientific">Kitasatospora nipponensis</name>
    <dbReference type="NCBI Taxonomy" id="258049"/>
    <lineage>
        <taxon>Bacteria</taxon>
        <taxon>Bacillati</taxon>
        <taxon>Actinomycetota</taxon>
        <taxon>Actinomycetes</taxon>
        <taxon>Kitasatosporales</taxon>
        <taxon>Streptomycetaceae</taxon>
        <taxon>Kitasatospora</taxon>
    </lineage>
</organism>
<accession>A0ABP4DYA0</accession>
<dbReference type="Gene3D" id="1.10.10.10">
    <property type="entry name" value="Winged helix-like DNA-binding domain superfamily/Winged helix DNA-binding domain"/>
    <property type="match status" value="2"/>
</dbReference>
<keyword evidence="3" id="KW-1185">Reference proteome</keyword>
<gene>
    <name evidence="2" type="ORF">GCM10009665_79090</name>
</gene>
<sequence>MLETLGLSAASAAVYQAMLDQPTHRIEQLATTTHLTPTQVHDSLDELGQLLLVRASTEHPGQMRAVSPDIGLADLLLRQEADLAARQAQIATSRAAVADLVAQRADTRTTHGERLLGMDAIQDRLEQMGRCARTEVLGVHPGASQRPEDLAAARTADAPVLARGVTIRTLLQEATRNDPHTTHHAHWLLANSGQVRTAQVLPQRLVIVDRSQALVPIDPADTRKGALHITEPGLLAALLNLFEQTWDTAVPIGATQPEDPQSGLTATERELLRLLGSGLTDDTAGQRLGVSARTVGRHMASVMERLGASSRFEAGIKAAQRGWL</sequence>
<dbReference type="Proteomes" id="UP001500037">
    <property type="component" value="Unassembled WGS sequence"/>
</dbReference>
<dbReference type="RefSeq" id="WP_344447227.1">
    <property type="nucleotide sequence ID" value="NZ_BAAALF010000472.1"/>
</dbReference>
<dbReference type="CDD" id="cd06170">
    <property type="entry name" value="LuxR_C_like"/>
    <property type="match status" value="1"/>
</dbReference>
<protein>
    <submittedName>
        <fullName evidence="2">LuxR family transcriptional regulator</fullName>
    </submittedName>
</protein>
<evidence type="ECO:0000313" key="2">
    <source>
        <dbReference type="EMBL" id="GAA1072344.1"/>
    </source>
</evidence>
<dbReference type="PRINTS" id="PR00038">
    <property type="entry name" value="HTHLUXR"/>
</dbReference>
<comment type="caution">
    <text evidence="2">The sequence shown here is derived from an EMBL/GenBank/DDBJ whole genome shotgun (WGS) entry which is preliminary data.</text>
</comment>
<dbReference type="PANTHER" id="PTHR34293:SF1">
    <property type="entry name" value="HTH-TYPE TRANSCRIPTIONAL REGULATOR TRMBL2"/>
    <property type="match status" value="1"/>
</dbReference>
<dbReference type="SMART" id="SM00421">
    <property type="entry name" value="HTH_LUXR"/>
    <property type="match status" value="1"/>
</dbReference>
<dbReference type="PANTHER" id="PTHR34293">
    <property type="entry name" value="HTH-TYPE TRANSCRIPTIONAL REGULATOR TRMBL2"/>
    <property type="match status" value="1"/>
</dbReference>
<dbReference type="InterPro" id="IPR036388">
    <property type="entry name" value="WH-like_DNA-bd_sf"/>
</dbReference>
<name>A0ABP4DYA0_9ACTN</name>
<dbReference type="InterPro" id="IPR016032">
    <property type="entry name" value="Sig_transdc_resp-reg_C-effctor"/>
</dbReference>
<dbReference type="InterPro" id="IPR000792">
    <property type="entry name" value="Tscrpt_reg_LuxR_C"/>
</dbReference>
<evidence type="ECO:0000259" key="1">
    <source>
        <dbReference type="PROSITE" id="PS50043"/>
    </source>
</evidence>
<proteinExistence type="predicted"/>
<dbReference type="InterPro" id="IPR051797">
    <property type="entry name" value="TrmB-like"/>
</dbReference>
<reference evidence="3" key="1">
    <citation type="journal article" date="2019" name="Int. J. Syst. Evol. Microbiol.">
        <title>The Global Catalogue of Microorganisms (GCM) 10K type strain sequencing project: providing services to taxonomists for standard genome sequencing and annotation.</title>
        <authorList>
            <consortium name="The Broad Institute Genomics Platform"/>
            <consortium name="The Broad Institute Genome Sequencing Center for Infectious Disease"/>
            <person name="Wu L."/>
            <person name="Ma J."/>
        </authorList>
    </citation>
    <scope>NUCLEOTIDE SEQUENCE [LARGE SCALE GENOMIC DNA]</scope>
    <source>
        <strain evidence="3">JCM 13004</strain>
    </source>
</reference>